<dbReference type="STRING" id="272123.Anacy_3982"/>
<dbReference type="HOGENOM" id="CLU_1999111_0_0_3"/>
<dbReference type="EMBL" id="CP003659">
    <property type="protein sequence ID" value="AFZ59353.1"/>
    <property type="molecule type" value="Genomic_DNA"/>
</dbReference>
<proteinExistence type="predicted"/>
<dbReference type="PATRIC" id="fig|272123.3.peg.4326"/>
<sequence>MLRRNLVLKITYEGDSENVIYPFAIYLVIDIFKYSEKEKIKHNLNIFYDDNYEFDEDDDIDIKPLLEEEALSEITNRLIGLIDSMEGSTAETLQGMMSKGWDIKTIYKGNQSHYILITDEEIIK</sequence>
<accession>K9ZJE7</accession>
<reference evidence="2" key="1">
    <citation type="journal article" date="2013" name="Proc. Natl. Acad. Sci. U.S.A.">
        <title>Improving the coverage of the cyanobacterial phylum using diversity-driven genome sequencing.</title>
        <authorList>
            <person name="Shih P.M."/>
            <person name="Wu D."/>
            <person name="Latifi A."/>
            <person name="Axen S.D."/>
            <person name="Fewer D.P."/>
            <person name="Talla E."/>
            <person name="Calteau A."/>
            <person name="Cai F."/>
            <person name="Tandeau de Marsac N."/>
            <person name="Rippka R."/>
            <person name="Herdman M."/>
            <person name="Sivonen K."/>
            <person name="Coursin T."/>
            <person name="Laurent T."/>
            <person name="Goodwin L."/>
            <person name="Nolan M."/>
            <person name="Davenport K.W."/>
            <person name="Han C.S."/>
            <person name="Rubin E.M."/>
            <person name="Eisen J.A."/>
            <person name="Woyke T."/>
            <person name="Gugger M."/>
            <person name="Kerfeld C.A."/>
        </authorList>
    </citation>
    <scope>NUCLEOTIDE SEQUENCE [LARGE SCALE GENOMIC DNA]</scope>
    <source>
        <strain evidence="2">ATCC 27899 / PCC 7122</strain>
    </source>
</reference>
<dbReference type="KEGG" id="acy:Anacy_3982"/>
<evidence type="ECO:0000313" key="2">
    <source>
        <dbReference type="Proteomes" id="UP000010474"/>
    </source>
</evidence>
<gene>
    <name evidence="1" type="ordered locus">Anacy_3982</name>
</gene>
<dbReference type="Proteomes" id="UP000010474">
    <property type="component" value="Chromosome"/>
</dbReference>
<dbReference type="AlphaFoldDB" id="K9ZJE7"/>
<keyword evidence="2" id="KW-1185">Reference proteome</keyword>
<organism evidence="1 2">
    <name type="scientific">Anabaena cylindrica (strain ATCC 27899 / PCC 7122)</name>
    <dbReference type="NCBI Taxonomy" id="272123"/>
    <lineage>
        <taxon>Bacteria</taxon>
        <taxon>Bacillati</taxon>
        <taxon>Cyanobacteriota</taxon>
        <taxon>Cyanophyceae</taxon>
        <taxon>Nostocales</taxon>
        <taxon>Nostocaceae</taxon>
        <taxon>Anabaena</taxon>
    </lineage>
</organism>
<protein>
    <submittedName>
        <fullName evidence="1">Uncharacterized protein</fullName>
    </submittedName>
</protein>
<evidence type="ECO:0000313" key="1">
    <source>
        <dbReference type="EMBL" id="AFZ59353.1"/>
    </source>
</evidence>
<name>K9ZJE7_ANACC</name>